<dbReference type="InterPro" id="IPR001073">
    <property type="entry name" value="C1q_dom"/>
</dbReference>
<feature type="coiled-coil region" evidence="1">
    <location>
        <begin position="139"/>
        <end position="190"/>
    </location>
</feature>
<keyword evidence="1" id="KW-0175">Coiled coil</keyword>
<evidence type="ECO:0000256" key="1">
    <source>
        <dbReference type="SAM" id="Coils"/>
    </source>
</evidence>
<name>A0AAV2IEW0_LYMST</name>
<reference evidence="3 4" key="1">
    <citation type="submission" date="2024-04" db="EMBL/GenBank/DDBJ databases">
        <authorList>
            <consortium name="Genoscope - CEA"/>
            <person name="William W."/>
        </authorList>
    </citation>
    <scope>NUCLEOTIDE SEQUENCE [LARGE SCALE GENOMIC DNA]</scope>
</reference>
<dbReference type="InterPro" id="IPR008983">
    <property type="entry name" value="Tumour_necrosis_fac-like_dom"/>
</dbReference>
<sequence>MASNAQPQEIFESYIRQQLEVLQEKREDVSTAADNYIDRVHMDVANWLSGDQVNQTTFEGLSNRIQQAVTFFVTKSVEFAGPLNNVIEDDASQIPLPHACVSNSSQTERTSTSEEFIRKKIGEQVENFSKIMTARFTILEEAVLSLKRTTEQVQEKQENVNKKLEILTKVEAIDTELAKISRKVAQIESKVNHPTILFNACKKLNPSLGCYVDKFDDVSTNFGSHFDQSSGEFTAPLDGFYLISINIFGIPEGSFNIECIQKVKNMQFTFGHSRKLCCVSDNECVTCLVSLTAGDKLVLRLETKVVTPFSFIKIEFSCFMIKN</sequence>
<feature type="domain" description="C1q" evidence="2">
    <location>
        <begin position="214"/>
        <end position="320"/>
    </location>
</feature>
<dbReference type="AlphaFoldDB" id="A0AAV2IEW0"/>
<keyword evidence="4" id="KW-1185">Reference proteome</keyword>
<comment type="caution">
    <text evidence="3">The sequence shown here is derived from an EMBL/GenBank/DDBJ whole genome shotgun (WGS) entry which is preliminary data.</text>
</comment>
<evidence type="ECO:0000313" key="4">
    <source>
        <dbReference type="Proteomes" id="UP001497497"/>
    </source>
</evidence>
<protein>
    <recommendedName>
        <fullName evidence="2">C1q domain-containing protein</fullName>
    </recommendedName>
</protein>
<dbReference type="Gene3D" id="2.60.120.40">
    <property type="match status" value="1"/>
</dbReference>
<dbReference type="Proteomes" id="UP001497497">
    <property type="component" value="Unassembled WGS sequence"/>
</dbReference>
<gene>
    <name evidence="3" type="ORF">GSLYS_00017862001</name>
</gene>
<dbReference type="Pfam" id="PF00386">
    <property type="entry name" value="C1q"/>
    <property type="match status" value="1"/>
</dbReference>
<evidence type="ECO:0000313" key="3">
    <source>
        <dbReference type="EMBL" id="CAL1544349.1"/>
    </source>
</evidence>
<dbReference type="SUPFAM" id="SSF49842">
    <property type="entry name" value="TNF-like"/>
    <property type="match status" value="1"/>
</dbReference>
<dbReference type="EMBL" id="CAXITT010000616">
    <property type="protein sequence ID" value="CAL1544349.1"/>
    <property type="molecule type" value="Genomic_DNA"/>
</dbReference>
<proteinExistence type="predicted"/>
<accession>A0AAV2IEW0</accession>
<evidence type="ECO:0000259" key="2">
    <source>
        <dbReference type="Pfam" id="PF00386"/>
    </source>
</evidence>
<organism evidence="3 4">
    <name type="scientific">Lymnaea stagnalis</name>
    <name type="common">Great pond snail</name>
    <name type="synonym">Helix stagnalis</name>
    <dbReference type="NCBI Taxonomy" id="6523"/>
    <lineage>
        <taxon>Eukaryota</taxon>
        <taxon>Metazoa</taxon>
        <taxon>Spiralia</taxon>
        <taxon>Lophotrochozoa</taxon>
        <taxon>Mollusca</taxon>
        <taxon>Gastropoda</taxon>
        <taxon>Heterobranchia</taxon>
        <taxon>Euthyneura</taxon>
        <taxon>Panpulmonata</taxon>
        <taxon>Hygrophila</taxon>
        <taxon>Lymnaeoidea</taxon>
        <taxon>Lymnaeidae</taxon>
        <taxon>Lymnaea</taxon>
    </lineage>
</organism>